<dbReference type="CDD" id="cd02440">
    <property type="entry name" value="AdoMet_MTases"/>
    <property type="match status" value="1"/>
</dbReference>
<feature type="domain" description="Methyltransferase type 11" evidence="4">
    <location>
        <begin position="48"/>
        <end position="139"/>
    </location>
</feature>
<dbReference type="InterPro" id="IPR013216">
    <property type="entry name" value="Methyltransf_11"/>
</dbReference>
<dbReference type="PANTHER" id="PTHR44942">
    <property type="entry name" value="METHYLTRANSF_11 DOMAIN-CONTAINING PROTEIN"/>
    <property type="match status" value="1"/>
</dbReference>
<dbReference type="SUPFAM" id="SSF53335">
    <property type="entry name" value="S-adenosyl-L-methionine-dependent methyltransferases"/>
    <property type="match status" value="1"/>
</dbReference>
<evidence type="ECO:0000256" key="3">
    <source>
        <dbReference type="ARBA" id="ARBA00022679"/>
    </source>
</evidence>
<dbReference type="PANTHER" id="PTHR44942:SF4">
    <property type="entry name" value="METHYLTRANSFERASE TYPE 11 DOMAIN-CONTAINING PROTEIN"/>
    <property type="match status" value="1"/>
</dbReference>
<evidence type="ECO:0000259" key="4">
    <source>
        <dbReference type="Pfam" id="PF08241"/>
    </source>
</evidence>
<dbReference type="AlphaFoldDB" id="A0A2P2I0K5"/>
<dbReference type="EMBL" id="IACF01001902">
    <property type="protein sequence ID" value="LAB67578.1"/>
    <property type="molecule type" value="mRNA"/>
</dbReference>
<comment type="similarity">
    <text evidence="1">Belongs to the methyltransferase superfamily.</text>
</comment>
<dbReference type="InterPro" id="IPR029063">
    <property type="entry name" value="SAM-dependent_MTases_sf"/>
</dbReference>
<dbReference type="InterPro" id="IPR051052">
    <property type="entry name" value="Diverse_substrate_MTase"/>
</dbReference>
<sequence length="283" mass="31118">MSSIRLFEAAGHAALYAKFRPTPPASLNAAVINYLKIKMGSDELSHAVDVGCGSGQSTWALAEHFTAVTGVDPSAAQIQQANSNNNITNIAFLEGTAESLPLPASSVQLLTACQAAHWMDMPAFFAEADRILVPNGVVALIGYNLATVVNHPRAAQMTAHIKQLYDEQVRLRCWNDRRKLVDGDYRDPRFRIPYPHTVRDDSHRCTRSVTVEQVKGYIGSMSGYQTYCKMKGQEQGEFVLKTFGERLLEELGSSKAEEAALELCHPYFLLMGRKPAPGDETVS</sequence>
<accession>A0A2P2I0K5</accession>
<evidence type="ECO:0000256" key="1">
    <source>
        <dbReference type="ARBA" id="ARBA00008361"/>
    </source>
</evidence>
<dbReference type="Gene3D" id="3.40.50.150">
    <property type="entry name" value="Vaccinia Virus protein VP39"/>
    <property type="match status" value="1"/>
</dbReference>
<protein>
    <submittedName>
        <fullName evidence="5">Methyltransferase DDB_G0268948-like</fullName>
    </submittedName>
</protein>
<keyword evidence="2 5" id="KW-0489">Methyltransferase</keyword>
<proteinExistence type="evidence at transcript level"/>
<evidence type="ECO:0000256" key="2">
    <source>
        <dbReference type="ARBA" id="ARBA00022603"/>
    </source>
</evidence>
<reference evidence="5" key="1">
    <citation type="journal article" date="2018" name="Biosci. Biotechnol. Biochem.">
        <title>Polysaccharide hydrolase of the hadal zone amphipods Hirondellea gigas.</title>
        <authorList>
            <person name="Kobayashi H."/>
            <person name="Nagahama T."/>
            <person name="Arai W."/>
            <person name="Sasagawa Y."/>
            <person name="Umeda M."/>
            <person name="Hayashi T."/>
            <person name="Nikaido I."/>
            <person name="Watanabe H."/>
            <person name="Oguri K."/>
            <person name="Kitazato H."/>
            <person name="Fujioka K."/>
            <person name="Kido Y."/>
            <person name="Takami H."/>
        </authorList>
    </citation>
    <scope>NUCLEOTIDE SEQUENCE</scope>
    <source>
        <tissue evidence="5">Whole body</tissue>
    </source>
</reference>
<dbReference type="GO" id="GO:0032259">
    <property type="term" value="P:methylation"/>
    <property type="evidence" value="ECO:0007669"/>
    <property type="project" value="UniProtKB-KW"/>
</dbReference>
<keyword evidence="3 5" id="KW-0808">Transferase</keyword>
<name>A0A2P2I0K5_9CRUS</name>
<organism evidence="5">
    <name type="scientific">Hirondellea gigas</name>
    <dbReference type="NCBI Taxonomy" id="1518452"/>
    <lineage>
        <taxon>Eukaryota</taxon>
        <taxon>Metazoa</taxon>
        <taxon>Ecdysozoa</taxon>
        <taxon>Arthropoda</taxon>
        <taxon>Crustacea</taxon>
        <taxon>Multicrustacea</taxon>
        <taxon>Malacostraca</taxon>
        <taxon>Eumalacostraca</taxon>
        <taxon>Peracarida</taxon>
        <taxon>Amphipoda</taxon>
        <taxon>Amphilochidea</taxon>
        <taxon>Lysianassida</taxon>
        <taxon>Lysianassidira</taxon>
        <taxon>Lysianassoidea</taxon>
        <taxon>Lysianassidae</taxon>
        <taxon>Hirondellea</taxon>
    </lineage>
</organism>
<evidence type="ECO:0000313" key="5">
    <source>
        <dbReference type="EMBL" id="LAB67578.1"/>
    </source>
</evidence>
<dbReference type="Pfam" id="PF08241">
    <property type="entry name" value="Methyltransf_11"/>
    <property type="match status" value="1"/>
</dbReference>
<dbReference type="GO" id="GO:0008757">
    <property type="term" value="F:S-adenosylmethionine-dependent methyltransferase activity"/>
    <property type="evidence" value="ECO:0007669"/>
    <property type="project" value="InterPro"/>
</dbReference>